<evidence type="ECO:0000256" key="1">
    <source>
        <dbReference type="ARBA" id="ARBA00022603"/>
    </source>
</evidence>
<evidence type="ECO:0000256" key="4">
    <source>
        <dbReference type="PIRSR" id="PIRSR005739-1"/>
    </source>
</evidence>
<keyword evidence="1" id="KW-0489">Methyltransferase</keyword>
<sequence>MAHPTAANVEEELQAQVLIWNHLFQFVNSMSLKSVVELGIPDILHRNEGRPVSLSHLASLISIPPNRIDYLRRLMRMLIFKGCFANVSKEGEEENYALTPVSRLLVKDKDTGVLPLLFFELDPVMQSPWQSLSKWFHSDQPTAFAKAHGVDIFEMARKSESVNRMINEAMACDSRLVSKALVELHHDAFVGVKSLVDVGGGTGSLAETITKAFPSIKCAVLDLPHVVADAPKDVVVELVGGNMFEHVPPADAVLLKMVLHDWGDEDCVKILKQCKKAIPPKEKGGKVMILDMIVNSKTEDHKATETQLFLDMLMMVDVGGREREEHEWKKIFTEAGFTTYKATHGTGVLSLIEVYP</sequence>
<dbReference type="GO" id="GO:0046983">
    <property type="term" value="F:protein dimerization activity"/>
    <property type="evidence" value="ECO:0007669"/>
    <property type="project" value="InterPro"/>
</dbReference>
<feature type="active site" description="Proton acceptor" evidence="4">
    <location>
        <position position="260"/>
    </location>
</feature>
<dbReference type="AlphaFoldDB" id="A0AAV9AUT0"/>
<accession>A0AAV9AUT0</accession>
<dbReference type="PANTHER" id="PTHR11746">
    <property type="entry name" value="O-METHYLTRANSFERASE"/>
    <property type="match status" value="1"/>
</dbReference>
<comment type="caution">
    <text evidence="7">The sequence shown here is derived from an EMBL/GenBank/DDBJ whole genome shotgun (WGS) entry which is preliminary data.</text>
</comment>
<organism evidence="7 8">
    <name type="scientific">Acorus gramineus</name>
    <name type="common">Dwarf sweet flag</name>
    <dbReference type="NCBI Taxonomy" id="55184"/>
    <lineage>
        <taxon>Eukaryota</taxon>
        <taxon>Viridiplantae</taxon>
        <taxon>Streptophyta</taxon>
        <taxon>Embryophyta</taxon>
        <taxon>Tracheophyta</taxon>
        <taxon>Spermatophyta</taxon>
        <taxon>Magnoliopsida</taxon>
        <taxon>Liliopsida</taxon>
        <taxon>Acoraceae</taxon>
        <taxon>Acorus</taxon>
    </lineage>
</organism>
<feature type="domain" description="O-methyltransferase dimerisation" evidence="6">
    <location>
        <begin position="20"/>
        <end position="108"/>
    </location>
</feature>
<reference evidence="7" key="2">
    <citation type="submission" date="2023-06" db="EMBL/GenBank/DDBJ databases">
        <authorList>
            <person name="Ma L."/>
            <person name="Liu K.-W."/>
            <person name="Li Z."/>
            <person name="Hsiao Y.-Y."/>
            <person name="Qi Y."/>
            <person name="Fu T."/>
            <person name="Tang G."/>
            <person name="Zhang D."/>
            <person name="Sun W.-H."/>
            <person name="Liu D.-K."/>
            <person name="Li Y."/>
            <person name="Chen G.-Z."/>
            <person name="Liu X.-D."/>
            <person name="Liao X.-Y."/>
            <person name="Jiang Y.-T."/>
            <person name="Yu X."/>
            <person name="Hao Y."/>
            <person name="Huang J."/>
            <person name="Zhao X.-W."/>
            <person name="Ke S."/>
            <person name="Chen Y.-Y."/>
            <person name="Wu W.-L."/>
            <person name="Hsu J.-L."/>
            <person name="Lin Y.-F."/>
            <person name="Huang M.-D."/>
            <person name="Li C.-Y."/>
            <person name="Huang L."/>
            <person name="Wang Z.-W."/>
            <person name="Zhao X."/>
            <person name="Zhong W.-Y."/>
            <person name="Peng D.-H."/>
            <person name="Ahmad S."/>
            <person name="Lan S."/>
            <person name="Zhang J.-S."/>
            <person name="Tsai W.-C."/>
            <person name="Van De Peer Y."/>
            <person name="Liu Z.-J."/>
        </authorList>
    </citation>
    <scope>NUCLEOTIDE SEQUENCE</scope>
    <source>
        <strain evidence="7">SCP</strain>
        <tissue evidence="7">Leaves</tissue>
    </source>
</reference>
<keyword evidence="3" id="KW-0949">S-adenosyl-L-methionine</keyword>
<dbReference type="InterPro" id="IPR036388">
    <property type="entry name" value="WH-like_DNA-bd_sf"/>
</dbReference>
<dbReference type="FunFam" id="3.40.50.150:FF:000057">
    <property type="entry name" value="O-methyltransferase ZRP4"/>
    <property type="match status" value="1"/>
</dbReference>
<dbReference type="PIRSF" id="PIRSF005739">
    <property type="entry name" value="O-mtase"/>
    <property type="match status" value="1"/>
</dbReference>
<gene>
    <name evidence="7" type="ORF">QJS04_geneDACA008270</name>
</gene>
<dbReference type="InterPro" id="IPR036390">
    <property type="entry name" value="WH_DNA-bd_sf"/>
</dbReference>
<evidence type="ECO:0000313" key="8">
    <source>
        <dbReference type="Proteomes" id="UP001179952"/>
    </source>
</evidence>
<dbReference type="Pfam" id="PF00891">
    <property type="entry name" value="Methyltransf_2"/>
    <property type="match status" value="1"/>
</dbReference>
<reference evidence="7" key="1">
    <citation type="journal article" date="2023" name="Nat. Commun.">
        <title>Diploid and tetraploid genomes of Acorus and the evolution of monocots.</title>
        <authorList>
            <person name="Ma L."/>
            <person name="Liu K.W."/>
            <person name="Li Z."/>
            <person name="Hsiao Y.Y."/>
            <person name="Qi Y."/>
            <person name="Fu T."/>
            <person name="Tang G.D."/>
            <person name="Zhang D."/>
            <person name="Sun W.H."/>
            <person name="Liu D.K."/>
            <person name="Li Y."/>
            <person name="Chen G.Z."/>
            <person name="Liu X.D."/>
            <person name="Liao X.Y."/>
            <person name="Jiang Y.T."/>
            <person name="Yu X."/>
            <person name="Hao Y."/>
            <person name="Huang J."/>
            <person name="Zhao X.W."/>
            <person name="Ke S."/>
            <person name="Chen Y.Y."/>
            <person name="Wu W.L."/>
            <person name="Hsu J.L."/>
            <person name="Lin Y.F."/>
            <person name="Huang M.D."/>
            <person name="Li C.Y."/>
            <person name="Huang L."/>
            <person name="Wang Z.W."/>
            <person name="Zhao X."/>
            <person name="Zhong W.Y."/>
            <person name="Peng D.H."/>
            <person name="Ahmad S."/>
            <person name="Lan S."/>
            <person name="Zhang J.S."/>
            <person name="Tsai W.C."/>
            <person name="Van de Peer Y."/>
            <person name="Liu Z.J."/>
        </authorList>
    </citation>
    <scope>NUCLEOTIDE SEQUENCE</scope>
    <source>
        <strain evidence="7">SCP</strain>
    </source>
</reference>
<dbReference type="GO" id="GO:0008171">
    <property type="term" value="F:O-methyltransferase activity"/>
    <property type="evidence" value="ECO:0007669"/>
    <property type="project" value="InterPro"/>
</dbReference>
<evidence type="ECO:0000259" key="5">
    <source>
        <dbReference type="Pfam" id="PF00891"/>
    </source>
</evidence>
<dbReference type="InterPro" id="IPR029063">
    <property type="entry name" value="SAM-dependent_MTases_sf"/>
</dbReference>
<feature type="domain" description="O-methyltransferase C-terminal" evidence="5">
    <location>
        <begin position="129"/>
        <end position="337"/>
    </location>
</feature>
<evidence type="ECO:0000259" key="6">
    <source>
        <dbReference type="Pfam" id="PF08100"/>
    </source>
</evidence>
<dbReference type="Pfam" id="PF08100">
    <property type="entry name" value="Dimerisation"/>
    <property type="match status" value="1"/>
</dbReference>
<dbReference type="FunFam" id="1.10.10.10:FF:000213">
    <property type="entry name" value="Coniferyl alcohol 9-O-methyltransferase"/>
    <property type="match status" value="1"/>
</dbReference>
<keyword evidence="2" id="KW-0808">Transferase</keyword>
<keyword evidence="8" id="KW-1185">Reference proteome</keyword>
<dbReference type="SUPFAM" id="SSF53335">
    <property type="entry name" value="S-adenosyl-L-methionine-dependent methyltransferases"/>
    <property type="match status" value="1"/>
</dbReference>
<dbReference type="Gene3D" id="1.10.10.10">
    <property type="entry name" value="Winged helix-like DNA-binding domain superfamily/Winged helix DNA-binding domain"/>
    <property type="match status" value="1"/>
</dbReference>
<dbReference type="InterPro" id="IPR016461">
    <property type="entry name" value="COMT-like"/>
</dbReference>
<dbReference type="EMBL" id="JAUJYN010000006">
    <property type="protein sequence ID" value="KAK1268124.1"/>
    <property type="molecule type" value="Genomic_DNA"/>
</dbReference>
<evidence type="ECO:0000313" key="7">
    <source>
        <dbReference type="EMBL" id="KAK1268124.1"/>
    </source>
</evidence>
<dbReference type="GO" id="GO:0008757">
    <property type="term" value="F:S-adenosylmethionine-dependent methyltransferase activity"/>
    <property type="evidence" value="ECO:0007669"/>
    <property type="project" value="UniProtKB-ARBA"/>
</dbReference>
<evidence type="ECO:0000256" key="3">
    <source>
        <dbReference type="ARBA" id="ARBA00022691"/>
    </source>
</evidence>
<name>A0AAV9AUT0_ACOGR</name>
<dbReference type="GO" id="GO:0032259">
    <property type="term" value="P:methylation"/>
    <property type="evidence" value="ECO:0007669"/>
    <property type="project" value="UniProtKB-KW"/>
</dbReference>
<dbReference type="SUPFAM" id="SSF46785">
    <property type="entry name" value="Winged helix' DNA-binding domain"/>
    <property type="match status" value="1"/>
</dbReference>
<dbReference type="InterPro" id="IPR012967">
    <property type="entry name" value="COMT_dimerisation"/>
</dbReference>
<dbReference type="PROSITE" id="PS51683">
    <property type="entry name" value="SAM_OMT_II"/>
    <property type="match status" value="1"/>
</dbReference>
<protein>
    <submittedName>
        <fullName evidence="7">Trans-resveratrol di-O-methyltransferase</fullName>
    </submittedName>
</protein>
<dbReference type="Gene3D" id="3.40.50.150">
    <property type="entry name" value="Vaccinia Virus protein VP39"/>
    <property type="match status" value="1"/>
</dbReference>
<proteinExistence type="predicted"/>
<dbReference type="InterPro" id="IPR001077">
    <property type="entry name" value="COMT_C"/>
</dbReference>
<dbReference type="Proteomes" id="UP001179952">
    <property type="component" value="Unassembled WGS sequence"/>
</dbReference>
<evidence type="ECO:0000256" key="2">
    <source>
        <dbReference type="ARBA" id="ARBA00022679"/>
    </source>
</evidence>